<proteinExistence type="predicted"/>
<keyword evidence="4" id="KW-1185">Reference proteome</keyword>
<evidence type="ECO:0000313" key="3">
    <source>
        <dbReference type="EMBL" id="KAK9704666.1"/>
    </source>
</evidence>
<dbReference type="AlphaFoldDB" id="A0AAW1JP08"/>
<dbReference type="EMBL" id="JBDFQZ010000007">
    <property type="protein sequence ID" value="KAK9704663.1"/>
    <property type="molecule type" value="Genomic_DNA"/>
</dbReference>
<accession>A0AAW1JP08</accession>
<dbReference type="PANTHER" id="PTHR33220:SF5">
    <property type="entry name" value="RRNA INTRON-ENCODED HOMING ENDONUCLEASE"/>
    <property type="match status" value="1"/>
</dbReference>
<evidence type="ECO:0000256" key="1">
    <source>
        <dbReference type="SAM" id="MobiDB-lite"/>
    </source>
</evidence>
<organism evidence="3 4">
    <name type="scientific">Saponaria officinalis</name>
    <name type="common">Common soapwort</name>
    <name type="synonym">Lychnis saponaria</name>
    <dbReference type="NCBI Taxonomy" id="3572"/>
    <lineage>
        <taxon>Eukaryota</taxon>
        <taxon>Viridiplantae</taxon>
        <taxon>Streptophyta</taxon>
        <taxon>Embryophyta</taxon>
        <taxon>Tracheophyta</taxon>
        <taxon>Spermatophyta</taxon>
        <taxon>Magnoliopsida</taxon>
        <taxon>eudicotyledons</taxon>
        <taxon>Gunneridae</taxon>
        <taxon>Pentapetalae</taxon>
        <taxon>Caryophyllales</taxon>
        <taxon>Caryophyllaceae</taxon>
        <taxon>Caryophylleae</taxon>
        <taxon>Saponaria</taxon>
    </lineage>
</organism>
<evidence type="ECO:0000313" key="4">
    <source>
        <dbReference type="Proteomes" id="UP001443914"/>
    </source>
</evidence>
<sequence length="89" mass="10183">MKNVAKCDTWCELQNPVNHRVFERKLRPKPMAEDTQRHGAAAATGGEQGLGRANNPLWKPALIWTRQAGLPAEFKHINKRRKRNLRGFP</sequence>
<reference evidence="3 4" key="1">
    <citation type="submission" date="2024-03" db="EMBL/GenBank/DDBJ databases">
        <title>WGS assembly of Saponaria officinalis var. Norfolk2.</title>
        <authorList>
            <person name="Jenkins J."/>
            <person name="Shu S."/>
            <person name="Grimwood J."/>
            <person name="Barry K."/>
            <person name="Goodstein D."/>
            <person name="Schmutz J."/>
            <person name="Leebens-Mack J."/>
            <person name="Osbourn A."/>
        </authorList>
    </citation>
    <scope>NUCLEOTIDE SEQUENCE [LARGE SCALE GENOMIC DNA]</scope>
    <source>
        <strain evidence="4">cv. Norfolk2</strain>
        <strain evidence="3">JIC</strain>
        <tissue evidence="3">Leaf</tissue>
    </source>
</reference>
<comment type="caution">
    <text evidence="3">The sequence shown here is derived from an EMBL/GenBank/DDBJ whole genome shotgun (WGS) entry which is preliminary data.</text>
</comment>
<evidence type="ECO:0000313" key="2">
    <source>
        <dbReference type="EMBL" id="KAK9704663.1"/>
    </source>
</evidence>
<gene>
    <name evidence="2" type="ORF">RND81_07G002300</name>
    <name evidence="3" type="ORF">RND81_07G002600</name>
</gene>
<feature type="region of interest" description="Disordered" evidence="1">
    <location>
        <begin position="29"/>
        <end position="53"/>
    </location>
</feature>
<dbReference type="PANTHER" id="PTHR33220">
    <property type="entry name" value="BNAA09G04420D PROTEIN"/>
    <property type="match status" value="1"/>
</dbReference>
<dbReference type="Proteomes" id="UP001443914">
    <property type="component" value="Unassembled WGS sequence"/>
</dbReference>
<protein>
    <submittedName>
        <fullName evidence="3">Uncharacterized protein</fullName>
    </submittedName>
</protein>
<name>A0AAW1JP08_SAPOF</name>
<dbReference type="EMBL" id="JBDFQZ010000007">
    <property type="protein sequence ID" value="KAK9704666.1"/>
    <property type="molecule type" value="Genomic_DNA"/>
</dbReference>